<protein>
    <recommendedName>
        <fullName evidence="1">Beta-glucuronidase C-terminal domain-containing protein</fullName>
    </recommendedName>
</protein>
<dbReference type="InterPro" id="IPR052974">
    <property type="entry name" value="GH79_Enzymes"/>
</dbReference>
<dbReference type="OMA" id="STYSMLY"/>
<evidence type="ECO:0000259" key="1">
    <source>
        <dbReference type="Pfam" id="PF16862"/>
    </source>
</evidence>
<proteinExistence type="predicted"/>
<dbReference type="RefSeq" id="XP_007780730.1">
    <property type="nucleotide sequence ID" value="XM_007782540.1"/>
</dbReference>
<feature type="domain" description="Beta-glucuronidase C-terminal" evidence="1">
    <location>
        <begin position="358"/>
        <end position="451"/>
    </location>
</feature>
<dbReference type="Gene3D" id="2.60.40.1180">
    <property type="entry name" value="Golgi alpha-mannosidase II"/>
    <property type="match status" value="1"/>
</dbReference>
<dbReference type="Gene3D" id="3.20.20.80">
    <property type="entry name" value="Glycosidases"/>
    <property type="match status" value="1"/>
</dbReference>
<dbReference type="EMBL" id="JH767573">
    <property type="protein sequence ID" value="EON65413.1"/>
    <property type="molecule type" value="Genomic_DNA"/>
</dbReference>
<dbReference type="HOGENOM" id="CLU_022148_2_0_1"/>
<dbReference type="InterPro" id="IPR017853">
    <property type="entry name" value="GH"/>
</dbReference>
<sequence>MSIEFCYTVDFLGQPDSPNLFSQQLLQNIEDISGTSPVLRIGGNTQDLAQYCENCLQAMNSTYRPGSTEAINVTFSKSLFKILNENGPSSQEYVFGLNLGRNNVEIAKAELTGALAYLNQSKLIAYELGNEPDHYVWPIVNYRSPATWDMLAYVKQTMEWLSQLSAGQRFQYGSIATSPTLAGDWTMVQAIKLGIHQLDTVKIISSHAYPGHVCTSEFAALVKLENYVNHLNTVQYFSAYIGEIDAAKSVGLTYHMGETNSAACHGKDGISNTMGALLWTIDYSLYLASLGADRLFFHNGVGDFFYSMWEPVALNDSAPAHINPQYYSMLLLADVVADLDSPRVYRASHLDTYDLAHYAIYDGFVLQKLVLLNMHYHNSSTETRPLKSINVAPVLGKDIKMKRLTAPNSIAKTGVTWGMQAVDETGKIAGEEVTETRSDGVVILFASEAVIVEKNSS</sequence>
<keyword evidence="3" id="KW-1185">Reference proteome</keyword>
<dbReference type="Proteomes" id="UP000016924">
    <property type="component" value="Unassembled WGS sequence"/>
</dbReference>
<dbReference type="SUPFAM" id="SSF51445">
    <property type="entry name" value="(Trans)glycosidases"/>
    <property type="match status" value="1"/>
</dbReference>
<name>R7YU85_CONA1</name>
<evidence type="ECO:0000313" key="3">
    <source>
        <dbReference type="Proteomes" id="UP000016924"/>
    </source>
</evidence>
<dbReference type="InterPro" id="IPR031728">
    <property type="entry name" value="GlcAase_C"/>
</dbReference>
<dbReference type="OrthoDB" id="2796951at2759"/>
<dbReference type="Pfam" id="PF16862">
    <property type="entry name" value="Glyco_hydro_79C"/>
    <property type="match status" value="1"/>
</dbReference>
<evidence type="ECO:0000313" key="2">
    <source>
        <dbReference type="EMBL" id="EON65413.1"/>
    </source>
</evidence>
<dbReference type="AlphaFoldDB" id="R7YU85"/>
<gene>
    <name evidence="2" type="ORF">W97_04651</name>
</gene>
<reference evidence="3" key="1">
    <citation type="submission" date="2012-06" db="EMBL/GenBank/DDBJ databases">
        <title>The genome sequence of Coniosporium apollinis CBS 100218.</title>
        <authorList>
            <consortium name="The Broad Institute Genome Sequencing Platform"/>
            <person name="Cuomo C."/>
            <person name="Gorbushina A."/>
            <person name="Noack S."/>
            <person name="Walker B."/>
            <person name="Young S.K."/>
            <person name="Zeng Q."/>
            <person name="Gargeya S."/>
            <person name="Fitzgerald M."/>
            <person name="Haas B."/>
            <person name="Abouelleil A."/>
            <person name="Alvarado L."/>
            <person name="Arachchi H.M."/>
            <person name="Berlin A.M."/>
            <person name="Chapman S.B."/>
            <person name="Goldberg J."/>
            <person name="Griggs A."/>
            <person name="Gujja S."/>
            <person name="Hansen M."/>
            <person name="Howarth C."/>
            <person name="Imamovic A."/>
            <person name="Larimer J."/>
            <person name="McCowan C."/>
            <person name="Montmayeur A."/>
            <person name="Murphy C."/>
            <person name="Neiman D."/>
            <person name="Pearson M."/>
            <person name="Priest M."/>
            <person name="Roberts A."/>
            <person name="Saif S."/>
            <person name="Shea T."/>
            <person name="Sisk P."/>
            <person name="Sykes S."/>
            <person name="Wortman J."/>
            <person name="Nusbaum C."/>
            <person name="Birren B."/>
        </authorList>
    </citation>
    <scope>NUCLEOTIDE SEQUENCE [LARGE SCALE GENOMIC DNA]</scope>
    <source>
        <strain evidence="3">CBS 100218</strain>
    </source>
</reference>
<dbReference type="PANTHER" id="PTHR36183:SF2">
    <property type="entry name" value="BETA-GLUCURONIDASE C-TERMINAL DOMAIN-CONTAINING PROTEIN"/>
    <property type="match status" value="1"/>
</dbReference>
<organism evidence="2 3">
    <name type="scientific">Coniosporium apollinis (strain CBS 100218)</name>
    <name type="common">Rock-inhabiting black yeast</name>
    <dbReference type="NCBI Taxonomy" id="1168221"/>
    <lineage>
        <taxon>Eukaryota</taxon>
        <taxon>Fungi</taxon>
        <taxon>Dikarya</taxon>
        <taxon>Ascomycota</taxon>
        <taxon>Pezizomycotina</taxon>
        <taxon>Dothideomycetes</taxon>
        <taxon>Dothideomycetes incertae sedis</taxon>
        <taxon>Coniosporium</taxon>
    </lineage>
</organism>
<dbReference type="GeneID" id="19901962"/>
<accession>R7YU85</accession>
<dbReference type="InterPro" id="IPR013780">
    <property type="entry name" value="Glyco_hydro_b"/>
</dbReference>
<dbReference type="PANTHER" id="PTHR36183">
    <property type="entry name" value="BETA-GLUCURONIDASE"/>
    <property type="match status" value="1"/>
</dbReference>
<dbReference type="eggNOG" id="ENOG502QTN4">
    <property type="taxonomic scope" value="Eukaryota"/>
</dbReference>